<dbReference type="Gene3D" id="3.40.50.2300">
    <property type="match status" value="1"/>
</dbReference>
<dbReference type="PROSITE" id="PS50110">
    <property type="entry name" value="RESPONSE_REGULATORY"/>
    <property type="match status" value="1"/>
</dbReference>
<dbReference type="SUPFAM" id="SSF55874">
    <property type="entry name" value="ATPase domain of HSP90 chaperone/DNA topoisomerase II/histidine kinase"/>
    <property type="match status" value="1"/>
</dbReference>
<dbReference type="Proteomes" id="UP000596827">
    <property type="component" value="Unassembled WGS sequence"/>
</dbReference>
<comment type="caution">
    <text evidence="8">The sequence shown here is derived from an EMBL/GenBank/DDBJ whole genome shotgun (WGS) entry which is preliminary data.</text>
</comment>
<evidence type="ECO:0000313" key="9">
    <source>
        <dbReference type="Proteomes" id="UP000596827"/>
    </source>
</evidence>
<dbReference type="InterPro" id="IPR054327">
    <property type="entry name" value="His-kinase-like_sensor"/>
</dbReference>
<dbReference type="PRINTS" id="PR00344">
    <property type="entry name" value="BCTRLSENSOR"/>
</dbReference>
<dbReference type="InterPro" id="IPR005467">
    <property type="entry name" value="His_kinase_dom"/>
</dbReference>
<dbReference type="SMART" id="SM00387">
    <property type="entry name" value="HATPase_c"/>
    <property type="match status" value="1"/>
</dbReference>
<dbReference type="InterPro" id="IPR036097">
    <property type="entry name" value="HisK_dim/P_sf"/>
</dbReference>
<dbReference type="RefSeq" id="WP_187080328.1">
    <property type="nucleotide sequence ID" value="NZ_JACORU010000001.1"/>
</dbReference>
<evidence type="ECO:0000256" key="5">
    <source>
        <dbReference type="SAM" id="Phobius"/>
    </source>
</evidence>
<keyword evidence="5" id="KW-0812">Transmembrane</keyword>
<dbReference type="CDD" id="cd00082">
    <property type="entry name" value="HisKA"/>
    <property type="match status" value="1"/>
</dbReference>
<dbReference type="PANTHER" id="PTHR43065">
    <property type="entry name" value="SENSOR HISTIDINE KINASE"/>
    <property type="match status" value="1"/>
</dbReference>
<keyword evidence="3 4" id="KW-0597">Phosphoprotein</keyword>
<dbReference type="Pfam" id="PF22588">
    <property type="entry name" value="dCache_1_like"/>
    <property type="match status" value="1"/>
</dbReference>
<feature type="domain" description="Histidine kinase" evidence="6">
    <location>
        <begin position="247"/>
        <end position="453"/>
    </location>
</feature>
<dbReference type="InterPro" id="IPR001789">
    <property type="entry name" value="Sig_transdc_resp-reg_receiver"/>
</dbReference>
<dbReference type="SUPFAM" id="SSF52172">
    <property type="entry name" value="CheY-like"/>
    <property type="match status" value="1"/>
</dbReference>
<evidence type="ECO:0000259" key="6">
    <source>
        <dbReference type="PROSITE" id="PS50109"/>
    </source>
</evidence>
<comment type="catalytic activity">
    <reaction evidence="1">
        <text>ATP + protein L-histidine = ADP + protein N-phospho-L-histidine.</text>
        <dbReference type="EC" id="2.7.13.3"/>
    </reaction>
</comment>
<dbReference type="Pfam" id="PF00072">
    <property type="entry name" value="Response_reg"/>
    <property type="match status" value="1"/>
</dbReference>
<gene>
    <name evidence="8" type="ORF">H8R02_05595</name>
</gene>
<evidence type="ECO:0000256" key="2">
    <source>
        <dbReference type="ARBA" id="ARBA00012438"/>
    </source>
</evidence>
<dbReference type="Gene3D" id="1.10.287.130">
    <property type="match status" value="1"/>
</dbReference>
<evidence type="ECO:0000256" key="3">
    <source>
        <dbReference type="ARBA" id="ARBA00022553"/>
    </source>
</evidence>
<feature type="domain" description="Response regulatory" evidence="7">
    <location>
        <begin position="476"/>
        <end position="589"/>
    </location>
</feature>
<proteinExistence type="predicted"/>
<organism evidence="8 9">
    <name type="scientific">Ramlibacter albus</name>
    <dbReference type="NCBI Taxonomy" id="2079448"/>
    <lineage>
        <taxon>Bacteria</taxon>
        <taxon>Pseudomonadati</taxon>
        <taxon>Pseudomonadota</taxon>
        <taxon>Betaproteobacteria</taxon>
        <taxon>Burkholderiales</taxon>
        <taxon>Comamonadaceae</taxon>
        <taxon>Ramlibacter</taxon>
    </lineage>
</organism>
<accession>A0A923M6W7</accession>
<dbReference type="PROSITE" id="PS50109">
    <property type="entry name" value="HIS_KIN"/>
    <property type="match status" value="1"/>
</dbReference>
<dbReference type="Pfam" id="PF00512">
    <property type="entry name" value="HisKA"/>
    <property type="match status" value="1"/>
</dbReference>
<evidence type="ECO:0000259" key="7">
    <source>
        <dbReference type="PROSITE" id="PS50110"/>
    </source>
</evidence>
<dbReference type="InterPro" id="IPR011006">
    <property type="entry name" value="CheY-like_superfamily"/>
</dbReference>
<dbReference type="Gene3D" id="3.30.565.10">
    <property type="entry name" value="Histidine kinase-like ATPase, C-terminal domain"/>
    <property type="match status" value="1"/>
</dbReference>
<dbReference type="SMART" id="SM00388">
    <property type="entry name" value="HisKA"/>
    <property type="match status" value="1"/>
</dbReference>
<feature type="transmembrane region" description="Helical" evidence="5">
    <location>
        <begin position="183"/>
        <end position="205"/>
    </location>
</feature>
<evidence type="ECO:0000256" key="1">
    <source>
        <dbReference type="ARBA" id="ARBA00000085"/>
    </source>
</evidence>
<name>A0A923M6W7_9BURK</name>
<keyword evidence="5" id="KW-0472">Membrane</keyword>
<evidence type="ECO:0000256" key="4">
    <source>
        <dbReference type="PROSITE-ProRule" id="PRU00169"/>
    </source>
</evidence>
<dbReference type="SMART" id="SM00448">
    <property type="entry name" value="REC"/>
    <property type="match status" value="1"/>
</dbReference>
<dbReference type="AlphaFoldDB" id="A0A923M6W7"/>
<keyword evidence="9" id="KW-1185">Reference proteome</keyword>
<reference evidence="8" key="1">
    <citation type="submission" date="2020-08" db="EMBL/GenBank/DDBJ databases">
        <title>Ramlibacter sp. GTP1 16S ribosomal RNA gene genome sequencing and assembly.</title>
        <authorList>
            <person name="Kang M."/>
        </authorList>
    </citation>
    <scope>NUCLEOTIDE SEQUENCE</scope>
    <source>
        <strain evidence="8">GTP1</strain>
    </source>
</reference>
<dbReference type="CDD" id="cd12915">
    <property type="entry name" value="PDC2_DGC_like"/>
    <property type="match status" value="1"/>
</dbReference>
<keyword evidence="5" id="KW-1133">Transmembrane helix</keyword>
<dbReference type="PANTHER" id="PTHR43065:SF49">
    <property type="entry name" value="HISTIDINE KINASE"/>
    <property type="match status" value="1"/>
</dbReference>
<feature type="transmembrane region" description="Helical" evidence="5">
    <location>
        <begin position="20"/>
        <end position="45"/>
    </location>
</feature>
<dbReference type="Pfam" id="PF02518">
    <property type="entry name" value="HATPase_c"/>
    <property type="match status" value="1"/>
</dbReference>
<dbReference type="SUPFAM" id="SSF47384">
    <property type="entry name" value="Homodimeric domain of signal transducing histidine kinase"/>
    <property type="match status" value="1"/>
</dbReference>
<dbReference type="GO" id="GO:0000155">
    <property type="term" value="F:phosphorelay sensor kinase activity"/>
    <property type="evidence" value="ECO:0007669"/>
    <property type="project" value="InterPro"/>
</dbReference>
<dbReference type="Gene3D" id="3.30.450.20">
    <property type="entry name" value="PAS domain"/>
    <property type="match status" value="1"/>
</dbReference>
<dbReference type="EMBL" id="JACORU010000001">
    <property type="protein sequence ID" value="MBC5763914.1"/>
    <property type="molecule type" value="Genomic_DNA"/>
</dbReference>
<protein>
    <recommendedName>
        <fullName evidence="2">histidine kinase</fullName>
        <ecNumber evidence="2">2.7.13.3</ecNumber>
    </recommendedName>
</protein>
<dbReference type="EC" id="2.7.13.3" evidence="2"/>
<dbReference type="InterPro" id="IPR003661">
    <property type="entry name" value="HisK_dim/P_dom"/>
</dbReference>
<dbReference type="InterPro" id="IPR003594">
    <property type="entry name" value="HATPase_dom"/>
</dbReference>
<evidence type="ECO:0000313" key="8">
    <source>
        <dbReference type="EMBL" id="MBC5763914.1"/>
    </source>
</evidence>
<dbReference type="InterPro" id="IPR036890">
    <property type="entry name" value="HATPase_C_sf"/>
</dbReference>
<sequence length="596" mass="65137">MQSKPSEPPEPDSDVEESTIFWLRMAMLLSLLIPWAVFAAVALYAHDTSLYEAQRRMERIASIAHEQALRAYETQKQPAPETFTAFYRELANSEEGTMLSIVGQDGRVIARWPLMREGELRASPGGPLMTAIARGENRGLLRGVSRLDGVKRIGAFRQVGRYPVYVVAGSDEETALGSWRRQLYALAAFILPLSLCLAFISWQALRRTQRHIEASRALHREAHERQKVEAALRQSQKLEAMGHLTGGVAHDFNNLLMVVNLNATLLKQKVGEAQQRQIEAIERAVAAGKKLTRQLLAFSRRQPLVPRVVDLTELMPALEDLIRPALGSSIGLEMNVAAGTRPVKIDTGEFELALINLAINARDAMPDGGMLNITAGNEGESVEIAVRDTGTGIAPENMERVFEPFFTTKPVGSGTGLGLSQVYGLCARAGGSARIESQVGKGTTVFLRFPAAIAETAEPGAANDGVGQPLEKLSLRVLMVEDNRDVAMATRELLEGAGCRVVHAVQPDEALEVLGRDQRFDLVLTDIVMPGGMDGLQFQAELRRLYPKLPVVLMTGYAEKLGEAEAKNLVVLPKPFDAGLLVRTLREQQARAAETA</sequence>
<feature type="modified residue" description="4-aspartylphosphate" evidence="4">
    <location>
        <position position="526"/>
    </location>
</feature>
<dbReference type="InterPro" id="IPR004358">
    <property type="entry name" value="Sig_transdc_His_kin-like_C"/>
</dbReference>